<dbReference type="Proteomes" id="UP000000851">
    <property type="component" value="Chromosome"/>
</dbReference>
<evidence type="ECO:0000256" key="1">
    <source>
        <dbReference type="ARBA" id="ARBA00010617"/>
    </source>
</evidence>
<keyword evidence="9" id="KW-1185">Reference proteome</keyword>
<keyword evidence="4 7" id="KW-0560">Oxidoreductase</keyword>
<evidence type="ECO:0000256" key="3">
    <source>
        <dbReference type="ARBA" id="ARBA00022723"/>
    </source>
</evidence>
<dbReference type="STRING" id="479433.Caci_3533"/>
<evidence type="ECO:0000256" key="2">
    <source>
        <dbReference type="ARBA" id="ARBA00022617"/>
    </source>
</evidence>
<dbReference type="RefSeq" id="WP_015792167.1">
    <property type="nucleotide sequence ID" value="NC_013131.1"/>
</dbReference>
<dbReference type="GO" id="GO:0016705">
    <property type="term" value="F:oxidoreductase activity, acting on paired donors, with incorporation or reduction of molecular oxygen"/>
    <property type="evidence" value="ECO:0007669"/>
    <property type="project" value="InterPro"/>
</dbReference>
<sequence>MTVKDADIARALMPVLGADHATVAERLHGEPGGVHCARLAGGERVWVVSRYDDVRTLLADPRLALNKKASLAGYEGFGLPPALEANLLNLDGGDHARLRRLVASAFTARRVEGLRERIQAQVDAFVDALAAEGQDADTEAETEADVDADADADVTDLVAAYAAPVPIAVVCDLLGVPGEQGVTLRGYTQVLLAPGEYGPSDLAATMRGIIGLLSGLLAAKRDDPADDLLSAMIAARDGEDRLSEDELLSLAFLILFAGYENSVHVISAAVARLLTDPAAAAAVRAEPNPHTPGMAALTEEILRRDQPGTTAIRRPTEDVALGDGVVIPAGDTVLLSVSSANRDPKATATATASANATPGHVTFGHGVHYCLGAPLARLEVSIALWTLLTRLPDLALAVPSEDLVWRSSHRQRSLAALPVTVGKALPPAAHSA</sequence>
<evidence type="ECO:0000256" key="7">
    <source>
        <dbReference type="RuleBase" id="RU000461"/>
    </source>
</evidence>
<dbReference type="GO" id="GO:0020037">
    <property type="term" value="F:heme binding"/>
    <property type="evidence" value="ECO:0007669"/>
    <property type="project" value="InterPro"/>
</dbReference>
<dbReference type="InterPro" id="IPR002397">
    <property type="entry name" value="Cyt_P450_B"/>
</dbReference>
<accession>C7QAD9</accession>
<protein>
    <submittedName>
        <fullName evidence="8">Cytochrome P450</fullName>
    </submittedName>
</protein>
<dbReference type="Pfam" id="PF00067">
    <property type="entry name" value="p450"/>
    <property type="match status" value="1"/>
</dbReference>
<keyword evidence="6 7" id="KW-0503">Monooxygenase</keyword>
<keyword evidence="5 7" id="KW-0408">Iron</keyword>
<dbReference type="OrthoDB" id="5500002at2"/>
<evidence type="ECO:0000256" key="5">
    <source>
        <dbReference type="ARBA" id="ARBA00023004"/>
    </source>
</evidence>
<gene>
    <name evidence="8" type="ordered locus">Caci_3533</name>
</gene>
<evidence type="ECO:0000256" key="4">
    <source>
        <dbReference type="ARBA" id="ARBA00023002"/>
    </source>
</evidence>
<dbReference type="PROSITE" id="PS00086">
    <property type="entry name" value="CYTOCHROME_P450"/>
    <property type="match status" value="1"/>
</dbReference>
<dbReference type="InterPro" id="IPR017972">
    <property type="entry name" value="Cyt_P450_CS"/>
</dbReference>
<dbReference type="EMBL" id="CP001700">
    <property type="protein sequence ID" value="ACU72438.1"/>
    <property type="molecule type" value="Genomic_DNA"/>
</dbReference>
<comment type="similarity">
    <text evidence="1 7">Belongs to the cytochrome P450 family.</text>
</comment>
<dbReference type="FunFam" id="1.10.630.10:FF:000018">
    <property type="entry name" value="Cytochrome P450 monooxygenase"/>
    <property type="match status" value="1"/>
</dbReference>
<dbReference type="Gene3D" id="1.10.630.10">
    <property type="entry name" value="Cytochrome P450"/>
    <property type="match status" value="1"/>
</dbReference>
<organism evidence="8 9">
    <name type="scientific">Catenulispora acidiphila (strain DSM 44928 / JCM 14897 / NBRC 102108 / NRRL B-24433 / ID139908)</name>
    <dbReference type="NCBI Taxonomy" id="479433"/>
    <lineage>
        <taxon>Bacteria</taxon>
        <taxon>Bacillati</taxon>
        <taxon>Actinomycetota</taxon>
        <taxon>Actinomycetes</taxon>
        <taxon>Catenulisporales</taxon>
        <taxon>Catenulisporaceae</taxon>
        <taxon>Catenulispora</taxon>
    </lineage>
</organism>
<keyword evidence="2 7" id="KW-0349">Heme</keyword>
<dbReference type="KEGG" id="cai:Caci_3533"/>
<dbReference type="InParanoid" id="C7QAD9"/>
<keyword evidence="3 7" id="KW-0479">Metal-binding</keyword>
<evidence type="ECO:0000313" key="8">
    <source>
        <dbReference type="EMBL" id="ACU72438.1"/>
    </source>
</evidence>
<dbReference type="HOGENOM" id="CLU_033716_1_0_11"/>
<evidence type="ECO:0000313" key="9">
    <source>
        <dbReference type="Proteomes" id="UP000000851"/>
    </source>
</evidence>
<dbReference type="PRINTS" id="PR00359">
    <property type="entry name" value="BP450"/>
</dbReference>
<dbReference type="GO" id="GO:0004497">
    <property type="term" value="F:monooxygenase activity"/>
    <property type="evidence" value="ECO:0007669"/>
    <property type="project" value="UniProtKB-KW"/>
</dbReference>
<dbReference type="PANTHER" id="PTHR46696:SF1">
    <property type="entry name" value="CYTOCHROME P450 YJIB-RELATED"/>
    <property type="match status" value="1"/>
</dbReference>
<name>C7QAD9_CATAD</name>
<dbReference type="eggNOG" id="COG2124">
    <property type="taxonomic scope" value="Bacteria"/>
</dbReference>
<dbReference type="GO" id="GO:0005506">
    <property type="term" value="F:iron ion binding"/>
    <property type="evidence" value="ECO:0007669"/>
    <property type="project" value="InterPro"/>
</dbReference>
<dbReference type="SUPFAM" id="SSF48264">
    <property type="entry name" value="Cytochrome P450"/>
    <property type="match status" value="1"/>
</dbReference>
<dbReference type="InterPro" id="IPR001128">
    <property type="entry name" value="Cyt_P450"/>
</dbReference>
<reference evidence="8 9" key="1">
    <citation type="journal article" date="2009" name="Stand. Genomic Sci.">
        <title>Complete genome sequence of Catenulispora acidiphila type strain (ID 139908).</title>
        <authorList>
            <person name="Copeland A."/>
            <person name="Lapidus A."/>
            <person name="Glavina Del Rio T."/>
            <person name="Nolan M."/>
            <person name="Lucas S."/>
            <person name="Chen F."/>
            <person name="Tice H."/>
            <person name="Cheng J.F."/>
            <person name="Bruce D."/>
            <person name="Goodwin L."/>
            <person name="Pitluck S."/>
            <person name="Mikhailova N."/>
            <person name="Pati A."/>
            <person name="Ivanova N."/>
            <person name="Mavromatis K."/>
            <person name="Chen A."/>
            <person name="Palaniappan K."/>
            <person name="Chain P."/>
            <person name="Land M."/>
            <person name="Hauser L."/>
            <person name="Chang Y.J."/>
            <person name="Jeffries C.D."/>
            <person name="Chertkov O."/>
            <person name="Brettin T."/>
            <person name="Detter J.C."/>
            <person name="Han C."/>
            <person name="Ali Z."/>
            <person name="Tindall B.J."/>
            <person name="Goker M."/>
            <person name="Bristow J."/>
            <person name="Eisen J.A."/>
            <person name="Markowitz V."/>
            <person name="Hugenholtz P."/>
            <person name="Kyrpides N.C."/>
            <person name="Klenk H.P."/>
        </authorList>
    </citation>
    <scope>NUCLEOTIDE SEQUENCE [LARGE SCALE GENOMIC DNA]</scope>
    <source>
        <strain evidence="9">DSM 44928 / JCM 14897 / NBRC 102108 / NRRL B-24433 / ID139908</strain>
    </source>
</reference>
<dbReference type="InterPro" id="IPR036396">
    <property type="entry name" value="Cyt_P450_sf"/>
</dbReference>
<evidence type="ECO:0000256" key="6">
    <source>
        <dbReference type="ARBA" id="ARBA00023033"/>
    </source>
</evidence>
<proteinExistence type="inferred from homology"/>
<dbReference type="PANTHER" id="PTHR46696">
    <property type="entry name" value="P450, PUTATIVE (EUROFUNG)-RELATED"/>
    <property type="match status" value="1"/>
</dbReference>
<dbReference type="CDD" id="cd11029">
    <property type="entry name" value="CYP107-like"/>
    <property type="match status" value="1"/>
</dbReference>
<dbReference type="AlphaFoldDB" id="C7QAD9"/>